<evidence type="ECO:0000313" key="3">
    <source>
        <dbReference type="EMBL" id="TFY58413.1"/>
    </source>
</evidence>
<keyword evidence="2" id="KW-0732">Signal</keyword>
<feature type="region of interest" description="Disordered" evidence="1">
    <location>
        <begin position="90"/>
        <end position="143"/>
    </location>
</feature>
<evidence type="ECO:0000256" key="1">
    <source>
        <dbReference type="SAM" id="MobiDB-lite"/>
    </source>
</evidence>
<feature type="region of interest" description="Disordered" evidence="1">
    <location>
        <begin position="173"/>
        <end position="212"/>
    </location>
</feature>
<evidence type="ECO:0000256" key="2">
    <source>
        <dbReference type="SAM" id="SignalP"/>
    </source>
</evidence>
<protein>
    <submittedName>
        <fullName evidence="3">Uncharacterized protein</fullName>
    </submittedName>
</protein>
<name>A0A4Y9Y9K3_9APHY</name>
<feature type="signal peptide" evidence="2">
    <location>
        <begin position="1"/>
        <end position="20"/>
    </location>
</feature>
<dbReference type="AlphaFoldDB" id="A0A4Y9Y9K3"/>
<sequence length="299" mass="32318">MHTSTLLAFVLSAMALPAFSSPVPVFTESTMQGYHKHLHDHAPGPNAAQAMFRPSHETVHHARVVPGKTQRPSKSDAHAAWAFYRQSLHHDGGDNYGRPTGSQGGAQGEHTQSGNHQKEQHGGKSSGQAEHTGSSNGANGATPRELIDMIVRADAEGQSEAQPLVAQEPALQPEQPHQYAHKTGVAGGRPKVPRPHRGHAHYPGEHTYGGVQHSRHSAREDDELIARELPLSGLRRTGTGKISVVNKFPTWLAGGNLNLKARPVSKIPVNRPLPGARRGKSFGCVVFRWDADPDTHRSQ</sequence>
<feature type="compositionally biased region" description="Basic residues" evidence="1">
    <location>
        <begin position="191"/>
        <end position="200"/>
    </location>
</feature>
<reference evidence="3 4" key="1">
    <citation type="submission" date="2019-01" db="EMBL/GenBank/DDBJ databases">
        <title>Genome sequencing of the rare red list fungi Fomitopsis rosea.</title>
        <authorList>
            <person name="Buettner E."/>
            <person name="Kellner H."/>
        </authorList>
    </citation>
    <scope>NUCLEOTIDE SEQUENCE [LARGE SCALE GENOMIC DNA]</scope>
    <source>
        <strain evidence="3 4">DSM 105464</strain>
    </source>
</reference>
<dbReference type="Proteomes" id="UP000298390">
    <property type="component" value="Unassembled WGS sequence"/>
</dbReference>
<accession>A0A4Y9Y9K3</accession>
<comment type="caution">
    <text evidence="3">The sequence shown here is derived from an EMBL/GenBank/DDBJ whole genome shotgun (WGS) entry which is preliminary data.</text>
</comment>
<proteinExistence type="predicted"/>
<evidence type="ECO:0000313" key="4">
    <source>
        <dbReference type="Proteomes" id="UP000298390"/>
    </source>
</evidence>
<organism evidence="3 4">
    <name type="scientific">Rhodofomes roseus</name>
    <dbReference type="NCBI Taxonomy" id="34475"/>
    <lineage>
        <taxon>Eukaryota</taxon>
        <taxon>Fungi</taxon>
        <taxon>Dikarya</taxon>
        <taxon>Basidiomycota</taxon>
        <taxon>Agaricomycotina</taxon>
        <taxon>Agaricomycetes</taxon>
        <taxon>Polyporales</taxon>
        <taxon>Rhodofomes</taxon>
    </lineage>
</organism>
<dbReference type="EMBL" id="SEKV01000362">
    <property type="protein sequence ID" value="TFY58413.1"/>
    <property type="molecule type" value="Genomic_DNA"/>
</dbReference>
<feature type="chain" id="PRO_5021458347" evidence="2">
    <location>
        <begin position="21"/>
        <end position="299"/>
    </location>
</feature>
<feature type="compositionally biased region" description="Polar residues" evidence="1">
    <location>
        <begin position="126"/>
        <end position="139"/>
    </location>
</feature>
<gene>
    <name evidence="3" type="ORF">EVJ58_g6433</name>
</gene>